<organism evidence="1 2">
    <name type="scientific">Dreissena polymorpha</name>
    <name type="common">Zebra mussel</name>
    <name type="synonym">Mytilus polymorpha</name>
    <dbReference type="NCBI Taxonomy" id="45954"/>
    <lineage>
        <taxon>Eukaryota</taxon>
        <taxon>Metazoa</taxon>
        <taxon>Spiralia</taxon>
        <taxon>Lophotrochozoa</taxon>
        <taxon>Mollusca</taxon>
        <taxon>Bivalvia</taxon>
        <taxon>Autobranchia</taxon>
        <taxon>Heteroconchia</taxon>
        <taxon>Euheterodonta</taxon>
        <taxon>Imparidentia</taxon>
        <taxon>Neoheterodontei</taxon>
        <taxon>Myida</taxon>
        <taxon>Dreissenoidea</taxon>
        <taxon>Dreissenidae</taxon>
        <taxon>Dreissena</taxon>
    </lineage>
</organism>
<dbReference type="AlphaFoldDB" id="A0A9D4R2Z6"/>
<reference evidence="1" key="2">
    <citation type="submission" date="2020-11" db="EMBL/GenBank/DDBJ databases">
        <authorList>
            <person name="McCartney M.A."/>
            <person name="Auch B."/>
            <person name="Kono T."/>
            <person name="Mallez S."/>
            <person name="Becker A."/>
            <person name="Gohl D.M."/>
            <person name="Silverstein K.A.T."/>
            <person name="Koren S."/>
            <person name="Bechman K.B."/>
            <person name="Herman A."/>
            <person name="Abrahante J.E."/>
            <person name="Garbe J."/>
        </authorList>
    </citation>
    <scope>NUCLEOTIDE SEQUENCE</scope>
    <source>
        <strain evidence="1">Duluth1</strain>
        <tissue evidence="1">Whole animal</tissue>
    </source>
</reference>
<dbReference type="Proteomes" id="UP000828390">
    <property type="component" value="Unassembled WGS sequence"/>
</dbReference>
<evidence type="ECO:0000313" key="2">
    <source>
        <dbReference type="Proteomes" id="UP000828390"/>
    </source>
</evidence>
<comment type="caution">
    <text evidence="1">The sequence shown here is derived from an EMBL/GenBank/DDBJ whole genome shotgun (WGS) entry which is preliminary data.</text>
</comment>
<reference evidence="1" key="1">
    <citation type="journal article" date="2019" name="bioRxiv">
        <title>The Genome of the Zebra Mussel, Dreissena polymorpha: A Resource for Invasive Species Research.</title>
        <authorList>
            <person name="McCartney M.A."/>
            <person name="Auch B."/>
            <person name="Kono T."/>
            <person name="Mallez S."/>
            <person name="Zhang Y."/>
            <person name="Obille A."/>
            <person name="Becker A."/>
            <person name="Abrahante J.E."/>
            <person name="Garbe J."/>
            <person name="Badalamenti J.P."/>
            <person name="Herman A."/>
            <person name="Mangelson H."/>
            <person name="Liachko I."/>
            <person name="Sullivan S."/>
            <person name="Sone E.D."/>
            <person name="Koren S."/>
            <person name="Silverstein K.A.T."/>
            <person name="Beckman K.B."/>
            <person name="Gohl D.M."/>
        </authorList>
    </citation>
    <scope>NUCLEOTIDE SEQUENCE</scope>
    <source>
        <strain evidence="1">Duluth1</strain>
        <tissue evidence="1">Whole animal</tissue>
    </source>
</reference>
<evidence type="ECO:0000313" key="1">
    <source>
        <dbReference type="EMBL" id="KAH3852298.1"/>
    </source>
</evidence>
<name>A0A9D4R2Z6_DREPO</name>
<accession>A0A9D4R2Z6</accession>
<dbReference type="EMBL" id="JAIWYP010000003">
    <property type="protein sequence ID" value="KAH3852298.1"/>
    <property type="molecule type" value="Genomic_DNA"/>
</dbReference>
<keyword evidence="2" id="KW-1185">Reference proteome</keyword>
<sequence length="101" mass="11778">MTCNAFQQTGTIFKLIREIITQNVLTNRIWKNDHPPSGHVSQQTRTIFELVQDIRTTVLTKFREDCTLTVISRVLTIKSAPLLAAMFFQTNRNHFQTHQIY</sequence>
<proteinExistence type="predicted"/>
<protein>
    <submittedName>
        <fullName evidence="1">Uncharacterized protein</fullName>
    </submittedName>
</protein>
<gene>
    <name evidence="1" type="ORF">DPMN_094802</name>
</gene>